<dbReference type="EMBL" id="CAXIXY010000007">
    <property type="protein sequence ID" value="CAL2092800.1"/>
    <property type="molecule type" value="Genomic_DNA"/>
</dbReference>
<evidence type="ECO:0000256" key="1">
    <source>
        <dbReference type="ARBA" id="ARBA00022729"/>
    </source>
</evidence>
<dbReference type="Proteomes" id="UP001497416">
    <property type="component" value="Unassembled WGS sequence"/>
</dbReference>
<organism evidence="4 5">
    <name type="scientific">Tenacibaculum platacis</name>
    <dbReference type="NCBI Taxonomy" id="3137852"/>
    <lineage>
        <taxon>Bacteria</taxon>
        <taxon>Pseudomonadati</taxon>
        <taxon>Bacteroidota</taxon>
        <taxon>Flavobacteriia</taxon>
        <taxon>Flavobacteriales</taxon>
        <taxon>Flavobacteriaceae</taxon>
        <taxon>Tenacibaculum</taxon>
    </lineage>
</organism>
<evidence type="ECO:0000313" key="4">
    <source>
        <dbReference type="EMBL" id="CAL2092800.1"/>
    </source>
</evidence>
<evidence type="ECO:0000313" key="5">
    <source>
        <dbReference type="Proteomes" id="UP001497416"/>
    </source>
</evidence>
<feature type="domain" description="Outer membrane protein beta-barrel" evidence="3">
    <location>
        <begin position="9"/>
        <end position="211"/>
    </location>
</feature>
<keyword evidence="1 2" id="KW-0732">Signal</keyword>
<sequence>MKKLLLTAMLLAMTNCLNAQEKDEKFKLEKGTWALTGKFSLGSDRATFDSAPDNESTRFNLNILPSAEYFISDNLSIGLGLAYNYNESEFESSSTNNVNINNLYSVSSYIKKYVSVSKKLSFSLQGGLGYTYTDSKYISSQNEPSGSISNRYSITFRPGITYLITDDLAFEANLGRLGYSHQNSRNKSSSDKAYEDSFDFDLKATNILFGLTFYL</sequence>
<proteinExistence type="predicted"/>
<dbReference type="Gene3D" id="2.40.160.20">
    <property type="match status" value="1"/>
</dbReference>
<dbReference type="Pfam" id="PF13505">
    <property type="entry name" value="OMP_b-brl"/>
    <property type="match status" value="1"/>
</dbReference>
<evidence type="ECO:0000256" key="2">
    <source>
        <dbReference type="SAM" id="SignalP"/>
    </source>
</evidence>
<dbReference type="InterPro" id="IPR027385">
    <property type="entry name" value="Beta-barrel_OMP"/>
</dbReference>
<evidence type="ECO:0000259" key="3">
    <source>
        <dbReference type="Pfam" id="PF13505"/>
    </source>
</evidence>
<feature type="signal peptide" evidence="2">
    <location>
        <begin position="1"/>
        <end position="19"/>
    </location>
</feature>
<keyword evidence="5" id="KW-1185">Reference proteome</keyword>
<reference evidence="4 5" key="1">
    <citation type="submission" date="2024-05" db="EMBL/GenBank/DDBJ databases">
        <authorList>
            <person name="Duchaud E."/>
        </authorList>
    </citation>
    <scope>NUCLEOTIDE SEQUENCE [LARGE SCALE GENOMIC DNA]</scope>
    <source>
        <strain evidence="4">Ena-SAMPLE-TAB-13-05-2024-13:56:06:370-140302</strain>
    </source>
</reference>
<protein>
    <submittedName>
        <fullName evidence="4">Outer membrane protein with beta-barrel domain</fullName>
    </submittedName>
</protein>
<feature type="chain" id="PRO_5047355071" evidence="2">
    <location>
        <begin position="20"/>
        <end position="215"/>
    </location>
</feature>
<dbReference type="SUPFAM" id="SSF56935">
    <property type="entry name" value="Porins"/>
    <property type="match status" value="1"/>
</dbReference>
<accession>A0ABM9P507</accession>
<comment type="caution">
    <text evidence="4">The sequence shown here is derived from an EMBL/GenBank/DDBJ whole genome shotgun (WGS) entry which is preliminary data.</text>
</comment>
<dbReference type="RefSeq" id="WP_348713441.1">
    <property type="nucleotide sequence ID" value="NZ_CAXIXY010000007.1"/>
</dbReference>
<name>A0ABM9P507_9FLAO</name>
<gene>
    <name evidence="4" type="ORF">T190607A01A_50074</name>
</gene>